<dbReference type="Gene3D" id="1.10.8.10">
    <property type="entry name" value="DNA helicase RuvA subunit, C-terminal domain"/>
    <property type="match status" value="1"/>
</dbReference>
<dbReference type="RefSeq" id="WP_068719083.1">
    <property type="nucleotide sequence ID" value="NZ_LWDV01000010.1"/>
</dbReference>
<dbReference type="EMBL" id="LWDV01000010">
    <property type="protein sequence ID" value="OCL25207.1"/>
    <property type="molecule type" value="Genomic_DNA"/>
</dbReference>
<organism evidence="2 3">
    <name type="scientific">Orenia metallireducens</name>
    <dbReference type="NCBI Taxonomy" id="1413210"/>
    <lineage>
        <taxon>Bacteria</taxon>
        <taxon>Bacillati</taxon>
        <taxon>Bacillota</taxon>
        <taxon>Clostridia</taxon>
        <taxon>Halanaerobiales</taxon>
        <taxon>Halobacteroidaceae</taxon>
        <taxon>Orenia</taxon>
    </lineage>
</organism>
<dbReference type="Pfam" id="PF14242">
    <property type="entry name" value="DUF4342"/>
    <property type="match status" value="1"/>
</dbReference>
<dbReference type="Proteomes" id="UP000093514">
    <property type="component" value="Unassembled WGS sequence"/>
</dbReference>
<accession>A0A1C0A4Y6</accession>
<dbReference type="InterPro" id="IPR025642">
    <property type="entry name" value="DUF4342"/>
</dbReference>
<proteinExistence type="predicted"/>
<dbReference type="InterPro" id="IPR009060">
    <property type="entry name" value="UBA-like_sf"/>
</dbReference>
<reference evidence="3" key="1">
    <citation type="submission" date="2016-07" db="EMBL/GenBank/DDBJ databases">
        <authorList>
            <person name="Florea S."/>
            <person name="Webb J.S."/>
            <person name="Jaromczyk J."/>
            <person name="Schardl C.L."/>
        </authorList>
    </citation>
    <scope>NUCLEOTIDE SEQUENCE [LARGE SCALE GENOMIC DNA]</scope>
    <source>
        <strain evidence="3">Z6</strain>
    </source>
</reference>
<gene>
    <name evidence="2" type="ORF">U472_12630</name>
</gene>
<name>A0A1C0A4Y6_9FIRM</name>
<evidence type="ECO:0000313" key="3">
    <source>
        <dbReference type="Proteomes" id="UP000093514"/>
    </source>
</evidence>
<dbReference type="OrthoDB" id="129626at2"/>
<dbReference type="AlphaFoldDB" id="A0A1C0A4Y6"/>
<protein>
    <submittedName>
        <fullName evidence="2">Ubiquitin-associated-domain-containing protein</fullName>
    </submittedName>
</protein>
<evidence type="ECO:0000259" key="1">
    <source>
        <dbReference type="Pfam" id="PF14242"/>
    </source>
</evidence>
<sequence length="141" mass="15868">MITEELEKVDVIRERTGVDYEQAVEALRSVDGDVLEAIIKLEKEEKQKYTKEEFQVRGQQVLSRVKDLIRKGNVTRVKVKKDDKVLVDIPVTAGVVGTVIAPYLTVLAGIAALANKCTIEVERLNRLADRVENDIDNSDEF</sequence>
<keyword evidence="3" id="KW-1185">Reference proteome</keyword>
<comment type="caution">
    <text evidence="2">The sequence shown here is derived from an EMBL/GenBank/DDBJ whole genome shotgun (WGS) entry which is preliminary data.</text>
</comment>
<reference evidence="2 3" key="2">
    <citation type="submission" date="2016-08" db="EMBL/GenBank/DDBJ databases">
        <title>Orenia metallireducens sp. nov. strain Z6, a Novel Metal-reducing Firmicute from the Deep Subsurface.</title>
        <authorList>
            <person name="Maxim B.I."/>
            <person name="Kenneth K."/>
            <person name="Flynn T.M."/>
            <person name="Oloughlin E.J."/>
            <person name="Locke R.A."/>
            <person name="Weber J.R."/>
            <person name="Egan S.M."/>
            <person name="Mackie R.I."/>
            <person name="Cann I.K."/>
        </authorList>
    </citation>
    <scope>NUCLEOTIDE SEQUENCE [LARGE SCALE GENOMIC DNA]</scope>
    <source>
        <strain evidence="2 3">Z6</strain>
    </source>
</reference>
<dbReference type="SUPFAM" id="SSF46934">
    <property type="entry name" value="UBA-like"/>
    <property type="match status" value="1"/>
</dbReference>
<feature type="domain" description="DUF4342" evidence="1">
    <location>
        <begin position="48"/>
        <end position="123"/>
    </location>
</feature>
<evidence type="ECO:0000313" key="2">
    <source>
        <dbReference type="EMBL" id="OCL25207.1"/>
    </source>
</evidence>